<proteinExistence type="predicted"/>
<dbReference type="Gene3D" id="3.20.20.220">
    <property type="match status" value="1"/>
</dbReference>
<accession>A0ABT8VZK0</accession>
<dbReference type="Proteomes" id="UP001168640">
    <property type="component" value="Unassembled WGS sequence"/>
</dbReference>
<keyword evidence="1" id="KW-0560">Oxidoreductase</keyword>
<dbReference type="EMBL" id="JAUMIS010000001">
    <property type="protein sequence ID" value="MDO3721412.1"/>
    <property type="molecule type" value="Genomic_DNA"/>
</dbReference>
<evidence type="ECO:0000313" key="2">
    <source>
        <dbReference type="EMBL" id="MDO3721412.1"/>
    </source>
</evidence>
<dbReference type="RefSeq" id="WP_302909324.1">
    <property type="nucleotide sequence ID" value="NZ_JAUMIS010000001.1"/>
</dbReference>
<sequence>MTFAKQLHALTPPMDRDEAVHRHLLTLLQSASIEASPRQISTTEDLPQLLPPGTAVYVPFLPKGQFSDTLAACVRLRELGMEPVPHLPARMVESRRQLEDWLAQLQESPVDRFLLIAGDRDPAAGPFPDTLAILESGVLSSFRFKGIGVAGHPEGHPRADRATLIRALDIKQEYARSTGTRLWVVTQFAFQPEIITDWLQSLGSLLEQVPVYIGLAGPTRLKTLMAYAAQCGLGASSKLLLKRPGSARLLRAWTPDDMIRSLAEYCVDNPDTLLKGIHLFPFGGLRQSAQWIQEHSRSLEDQRRQANGLPV</sequence>
<evidence type="ECO:0000256" key="1">
    <source>
        <dbReference type="ARBA" id="ARBA00023002"/>
    </source>
</evidence>
<dbReference type="InterPro" id="IPR029041">
    <property type="entry name" value="FAD-linked_oxidoreductase-like"/>
</dbReference>
<comment type="caution">
    <text evidence="2">The sequence shown here is derived from an EMBL/GenBank/DDBJ whole genome shotgun (WGS) entry which is preliminary data.</text>
</comment>
<evidence type="ECO:0000313" key="3">
    <source>
        <dbReference type="Proteomes" id="UP001168640"/>
    </source>
</evidence>
<dbReference type="SUPFAM" id="SSF51730">
    <property type="entry name" value="FAD-linked oxidoreductase"/>
    <property type="match status" value="1"/>
</dbReference>
<organism evidence="2 3">
    <name type="scientific">Marinobacter suaedae</name>
    <dbReference type="NCBI Taxonomy" id="3057675"/>
    <lineage>
        <taxon>Bacteria</taxon>
        <taxon>Pseudomonadati</taxon>
        <taxon>Pseudomonadota</taxon>
        <taxon>Gammaproteobacteria</taxon>
        <taxon>Pseudomonadales</taxon>
        <taxon>Marinobacteraceae</taxon>
        <taxon>Marinobacter</taxon>
    </lineage>
</organism>
<name>A0ABT8VZK0_9GAMM</name>
<protein>
    <submittedName>
        <fullName evidence="2">Methylenetetrahydrofolate reductase</fullName>
    </submittedName>
</protein>
<keyword evidence="3" id="KW-1185">Reference proteome</keyword>
<gene>
    <name evidence="2" type="ORF">QVZ43_06725</name>
</gene>
<reference evidence="2" key="1">
    <citation type="submission" date="2023-07" db="EMBL/GenBank/DDBJ databases">
        <title>Marinobacter sp. chi1 genome sequencing and assembly.</title>
        <authorList>
            <person name="Park S."/>
        </authorList>
    </citation>
    <scope>NUCLEOTIDE SEQUENCE</scope>
    <source>
        <strain evidence="2">Chi1</strain>
    </source>
</reference>